<dbReference type="OrthoDB" id="9181667at2"/>
<keyword evidence="2" id="KW-1185">Reference proteome</keyword>
<protein>
    <submittedName>
        <fullName evidence="1">Uncharacterized protein</fullName>
    </submittedName>
</protein>
<evidence type="ECO:0000313" key="1">
    <source>
        <dbReference type="EMBL" id="TVO58935.1"/>
    </source>
</evidence>
<reference evidence="1 2" key="1">
    <citation type="submission" date="2019-07" db="EMBL/GenBank/DDBJ databases">
        <title>The pathways for chlorine oxyanion respiration interact through the shared metabolite chlorate.</title>
        <authorList>
            <person name="Barnum T.P."/>
            <person name="Cheng Y."/>
            <person name="Hill K.A."/>
            <person name="Lucas L.N."/>
            <person name="Carlson H.K."/>
            <person name="Coates J.D."/>
        </authorList>
    </citation>
    <scope>NUCLEOTIDE SEQUENCE [LARGE SCALE GENOMIC DNA]</scope>
    <source>
        <strain evidence="1 2">SFB-3</strain>
    </source>
</reference>
<name>A0A557R1A5_9RHOO</name>
<gene>
    <name evidence="1" type="ORF">FHP91_04555</name>
</gene>
<organism evidence="1 2">
    <name type="scientific">Denitromonas halophila</name>
    <dbReference type="NCBI Taxonomy" id="1629404"/>
    <lineage>
        <taxon>Bacteria</taxon>
        <taxon>Pseudomonadati</taxon>
        <taxon>Pseudomonadota</taxon>
        <taxon>Betaproteobacteria</taxon>
        <taxon>Rhodocyclales</taxon>
        <taxon>Zoogloeaceae</taxon>
        <taxon>Denitromonas</taxon>
    </lineage>
</organism>
<dbReference type="Proteomes" id="UP000319502">
    <property type="component" value="Unassembled WGS sequence"/>
</dbReference>
<dbReference type="RefSeq" id="WP_144308452.1">
    <property type="nucleotide sequence ID" value="NZ_VMNK01000003.1"/>
</dbReference>
<evidence type="ECO:0000313" key="2">
    <source>
        <dbReference type="Proteomes" id="UP000319502"/>
    </source>
</evidence>
<comment type="caution">
    <text evidence="1">The sequence shown here is derived from an EMBL/GenBank/DDBJ whole genome shotgun (WGS) entry which is preliminary data.</text>
</comment>
<accession>A0A557R1A5</accession>
<dbReference type="AlphaFoldDB" id="A0A557R1A5"/>
<proteinExistence type="predicted"/>
<dbReference type="EMBL" id="VMNK01000003">
    <property type="protein sequence ID" value="TVO58935.1"/>
    <property type="molecule type" value="Genomic_DNA"/>
</dbReference>
<sequence>MKLNQLPLGTRFEYQGKILTKTGPMTGATEKGGSVFIPKFAVLKAVDGEAPPPPPEAARTVDADTVLAAFEAYHGTAMRLVDESGRMALAAARARFMGALDHDDGSA</sequence>